<dbReference type="SUPFAM" id="SSF141734">
    <property type="entry name" value="HisI-like"/>
    <property type="match status" value="1"/>
</dbReference>
<evidence type="ECO:0000256" key="16">
    <source>
        <dbReference type="HAMAP-Rule" id="MF_01019"/>
    </source>
</evidence>
<evidence type="ECO:0000259" key="18">
    <source>
        <dbReference type="Pfam" id="PF01502"/>
    </source>
</evidence>
<evidence type="ECO:0000256" key="1">
    <source>
        <dbReference type="ARBA" id="ARBA00000024"/>
    </source>
</evidence>
<dbReference type="Gene3D" id="3.10.20.810">
    <property type="entry name" value="Phosphoribosyl-AMP cyclohydrolase"/>
    <property type="match status" value="1"/>
</dbReference>
<dbReference type="InterPro" id="IPR011060">
    <property type="entry name" value="RibuloseP-bd_barrel"/>
</dbReference>
<evidence type="ECO:0000256" key="6">
    <source>
        <dbReference type="ARBA" id="ARBA00007731"/>
    </source>
</evidence>
<dbReference type="InterPro" id="IPR026660">
    <property type="entry name" value="PRA-CH"/>
</dbReference>
<dbReference type="SUPFAM" id="SSF51366">
    <property type="entry name" value="Ribulose-phoshate binding barrel"/>
    <property type="match status" value="1"/>
</dbReference>
<dbReference type="EC" id="3.6.1.31" evidence="16"/>
<dbReference type="Proteomes" id="UP000184185">
    <property type="component" value="Unassembled WGS sequence"/>
</dbReference>
<comment type="pathway">
    <text evidence="5 16">Amino-acid biosynthesis; L-histidine biosynthesis; L-histidine from 5-phospho-alpha-D-ribose 1-diphosphate: step 2/9.</text>
</comment>
<dbReference type="HAMAP" id="MF_01020">
    <property type="entry name" value="HisE"/>
    <property type="match status" value="1"/>
</dbReference>
<keyword evidence="12 16" id="KW-0378">Hydrolase</keyword>
<dbReference type="STRING" id="185007.SAMN02910350_02796"/>
<protein>
    <recommendedName>
        <fullName evidence="16">Histidine biosynthesis bifunctional protein HisIE</fullName>
    </recommendedName>
    <domain>
        <recommendedName>
            <fullName evidence="16">Phosphoribosyl-AMP cyclohydrolase</fullName>
            <shortName evidence="16">PRA-CH</shortName>
            <ecNumber evidence="16">3.5.4.19</ecNumber>
        </recommendedName>
    </domain>
    <domain>
        <recommendedName>
            <fullName evidence="16">Phosphoribosyl-ATP pyrophosphatase</fullName>
            <shortName evidence="16">PRA-PH</shortName>
            <ecNumber evidence="16">3.6.1.31</ecNumber>
        </recommendedName>
    </domain>
</protein>
<keyword evidence="14 16" id="KW-0368">Histidine biosynthesis</keyword>
<evidence type="ECO:0000256" key="4">
    <source>
        <dbReference type="ARBA" id="ARBA00005169"/>
    </source>
</evidence>
<evidence type="ECO:0000256" key="9">
    <source>
        <dbReference type="ARBA" id="ARBA00022490"/>
    </source>
</evidence>
<proteinExistence type="inferred from homology"/>
<evidence type="ECO:0000256" key="12">
    <source>
        <dbReference type="ARBA" id="ARBA00022801"/>
    </source>
</evidence>
<dbReference type="SUPFAM" id="SSF101386">
    <property type="entry name" value="all-alpha NTP pyrophosphatases"/>
    <property type="match status" value="1"/>
</dbReference>
<dbReference type="GO" id="GO:0004635">
    <property type="term" value="F:phosphoribosyl-AMP cyclohydrolase activity"/>
    <property type="evidence" value="ECO:0007669"/>
    <property type="project" value="UniProtKB-UniRule"/>
</dbReference>
<gene>
    <name evidence="16" type="primary">hisI</name>
    <name evidence="16" type="synonym">hisIE</name>
    <name evidence="19" type="ORF">SAMN02745725_02501</name>
</gene>
<dbReference type="InterPro" id="IPR021130">
    <property type="entry name" value="PRib-ATP_PPHydrolase-like"/>
</dbReference>
<keyword evidence="9 16" id="KW-0963">Cytoplasm</keyword>
<keyword evidence="13 16" id="KW-0067">ATP-binding</keyword>
<dbReference type="InterPro" id="IPR006062">
    <property type="entry name" value="His_biosynth"/>
</dbReference>
<dbReference type="Pfam" id="PF00977">
    <property type="entry name" value="His_biosynth"/>
    <property type="match status" value="1"/>
</dbReference>
<feature type="region of interest" description="Phosphoribosyl-ATP pyrophosphohydrolase" evidence="16">
    <location>
        <begin position="340"/>
        <end position="426"/>
    </location>
</feature>
<dbReference type="GO" id="GO:0005737">
    <property type="term" value="C:cytoplasm"/>
    <property type="evidence" value="ECO:0007669"/>
    <property type="project" value="UniProtKB-SubCell"/>
</dbReference>
<dbReference type="Gene3D" id="1.10.287.1080">
    <property type="entry name" value="MazG-like"/>
    <property type="match status" value="1"/>
</dbReference>
<dbReference type="InterPro" id="IPR013785">
    <property type="entry name" value="Aldolase_TIM"/>
</dbReference>
<evidence type="ECO:0000256" key="14">
    <source>
        <dbReference type="ARBA" id="ARBA00023102"/>
    </source>
</evidence>
<evidence type="ECO:0000256" key="13">
    <source>
        <dbReference type="ARBA" id="ARBA00022840"/>
    </source>
</evidence>
<keyword evidence="10 16" id="KW-0028">Amino-acid biosynthesis</keyword>
<dbReference type="GO" id="GO:0004636">
    <property type="term" value="F:phosphoribosyl-ATP diphosphatase activity"/>
    <property type="evidence" value="ECO:0007669"/>
    <property type="project" value="UniProtKB-UniRule"/>
</dbReference>
<dbReference type="GO" id="GO:0005524">
    <property type="term" value="F:ATP binding"/>
    <property type="evidence" value="ECO:0007669"/>
    <property type="project" value="UniProtKB-KW"/>
</dbReference>
<dbReference type="InterPro" id="IPR038019">
    <property type="entry name" value="PRib_AMP_CycHydrolase_sf"/>
</dbReference>
<keyword evidence="15 16" id="KW-0511">Multifunctional enzyme</keyword>
<reference evidence="19 20" key="1">
    <citation type="submission" date="2016-11" db="EMBL/GenBank/DDBJ databases">
        <authorList>
            <person name="Jaros S."/>
            <person name="Januszkiewicz K."/>
            <person name="Wedrychowicz H."/>
        </authorList>
    </citation>
    <scope>NUCLEOTIDE SEQUENCE [LARGE SCALE GENOMIC DNA]</scope>
    <source>
        <strain evidence="19 20">DSM 14809</strain>
    </source>
</reference>
<keyword evidence="20" id="KW-1185">Reference proteome</keyword>
<comment type="catalytic activity">
    <reaction evidence="2 16">
        <text>1-(5-phospho-beta-D-ribosyl)-ATP + H2O = 1-(5-phospho-beta-D-ribosyl)-5'-AMP + diphosphate + H(+)</text>
        <dbReference type="Rhea" id="RHEA:22828"/>
        <dbReference type="ChEBI" id="CHEBI:15377"/>
        <dbReference type="ChEBI" id="CHEBI:15378"/>
        <dbReference type="ChEBI" id="CHEBI:33019"/>
        <dbReference type="ChEBI" id="CHEBI:59457"/>
        <dbReference type="ChEBI" id="CHEBI:73183"/>
        <dbReference type="EC" id="3.6.1.31"/>
    </reaction>
</comment>
<comment type="similarity">
    <text evidence="6 16">In the C-terminal section; belongs to the PRA-PH family.</text>
</comment>
<dbReference type="UniPathway" id="UPA00031">
    <property type="reaction ID" value="UER00007"/>
</dbReference>
<organism evidence="19 20">
    <name type="scientific">Pseudobutyrivibrio xylanivorans DSM 14809</name>
    <dbReference type="NCBI Taxonomy" id="1123012"/>
    <lineage>
        <taxon>Bacteria</taxon>
        <taxon>Bacillati</taxon>
        <taxon>Bacillota</taxon>
        <taxon>Clostridia</taxon>
        <taxon>Lachnospirales</taxon>
        <taxon>Lachnospiraceae</taxon>
        <taxon>Pseudobutyrivibrio</taxon>
    </lineage>
</organism>
<comment type="subcellular location">
    <subcellularLocation>
        <location evidence="3 16">Cytoplasm</location>
    </subcellularLocation>
</comment>
<evidence type="ECO:0000313" key="19">
    <source>
        <dbReference type="EMBL" id="SHJ41805.1"/>
    </source>
</evidence>
<evidence type="ECO:0000256" key="5">
    <source>
        <dbReference type="ARBA" id="ARBA00005204"/>
    </source>
</evidence>
<dbReference type="NCBIfam" id="NF000768">
    <property type="entry name" value="PRK00051.1"/>
    <property type="match status" value="1"/>
</dbReference>
<evidence type="ECO:0000256" key="10">
    <source>
        <dbReference type="ARBA" id="ARBA00022605"/>
    </source>
</evidence>
<dbReference type="NCBIfam" id="TIGR03188">
    <property type="entry name" value="histidine_hisI"/>
    <property type="match status" value="1"/>
</dbReference>
<evidence type="ECO:0000313" key="20">
    <source>
        <dbReference type="Proteomes" id="UP000184185"/>
    </source>
</evidence>
<keyword evidence="11 16" id="KW-0547">Nucleotide-binding</keyword>
<evidence type="ECO:0000256" key="7">
    <source>
        <dbReference type="ARBA" id="ARBA00008299"/>
    </source>
</evidence>
<dbReference type="EMBL" id="FQYQ01000021">
    <property type="protein sequence ID" value="SHJ41805.1"/>
    <property type="molecule type" value="Genomic_DNA"/>
</dbReference>
<name>A0A1M6J506_PSEXY</name>
<dbReference type="NCBIfam" id="NF002747">
    <property type="entry name" value="PRK02759.1"/>
    <property type="match status" value="1"/>
</dbReference>
<evidence type="ECO:0000256" key="15">
    <source>
        <dbReference type="ARBA" id="ARBA00023268"/>
    </source>
</evidence>
<comment type="catalytic activity">
    <reaction evidence="1 16">
        <text>1-(5-phospho-beta-D-ribosyl)-5'-AMP + H2O = 1-(5-phospho-beta-D-ribosyl)-5-[(5-phospho-beta-D-ribosylamino)methylideneamino]imidazole-4-carboxamide</text>
        <dbReference type="Rhea" id="RHEA:20049"/>
        <dbReference type="ChEBI" id="CHEBI:15377"/>
        <dbReference type="ChEBI" id="CHEBI:58435"/>
        <dbReference type="ChEBI" id="CHEBI:59457"/>
        <dbReference type="EC" id="3.5.4.19"/>
    </reaction>
</comment>
<dbReference type="Pfam" id="PF01502">
    <property type="entry name" value="PRA-CH"/>
    <property type="match status" value="1"/>
</dbReference>
<evidence type="ECO:0000256" key="11">
    <source>
        <dbReference type="ARBA" id="ARBA00022741"/>
    </source>
</evidence>
<dbReference type="Pfam" id="PF01503">
    <property type="entry name" value="PRA-PH"/>
    <property type="match status" value="1"/>
</dbReference>
<comment type="pathway">
    <text evidence="4 16">Amino-acid biosynthesis; L-histidine biosynthesis; L-histidine from 5-phospho-alpha-D-ribose 1-diphosphate: step 3/9.</text>
</comment>
<dbReference type="OrthoDB" id="9795769at2"/>
<evidence type="ECO:0000256" key="17">
    <source>
        <dbReference type="RuleBase" id="RU003657"/>
    </source>
</evidence>
<dbReference type="FunFam" id="3.10.20.810:FF:000001">
    <property type="entry name" value="Histidine biosynthesis bifunctional protein HisIE"/>
    <property type="match status" value="1"/>
</dbReference>
<dbReference type="HAMAP" id="MF_01021">
    <property type="entry name" value="HisI"/>
    <property type="match status" value="1"/>
</dbReference>
<dbReference type="HAMAP" id="MF_01019">
    <property type="entry name" value="HisIE"/>
    <property type="match status" value="1"/>
</dbReference>
<feature type="region of interest" description="Phosphoribosyl-AMP cyclohydrolase" evidence="16">
    <location>
        <begin position="1"/>
        <end position="339"/>
    </location>
</feature>
<accession>A0A1M6J506</accession>
<dbReference type="RefSeq" id="WP_072918577.1">
    <property type="nucleotide sequence ID" value="NZ_FQYQ01000021.1"/>
</dbReference>
<dbReference type="AlphaFoldDB" id="A0A1M6J506"/>
<feature type="domain" description="Phosphoribosyl-AMP cyclohydrolase" evidence="18">
    <location>
        <begin position="250"/>
        <end position="323"/>
    </location>
</feature>
<comment type="similarity">
    <text evidence="8 17">Belongs to the HisA/HisF family.</text>
</comment>
<comment type="similarity">
    <text evidence="7 16">In the N-terminal section; belongs to the PRA-CH family.</text>
</comment>
<evidence type="ECO:0000256" key="2">
    <source>
        <dbReference type="ARBA" id="ARBA00001460"/>
    </source>
</evidence>
<dbReference type="CDD" id="cd11534">
    <property type="entry name" value="NTP-PPase_HisIE_like"/>
    <property type="match status" value="1"/>
</dbReference>
<dbReference type="PANTHER" id="PTHR42945">
    <property type="entry name" value="HISTIDINE BIOSYNTHESIS BIFUNCTIONAL PROTEIN"/>
    <property type="match status" value="1"/>
</dbReference>
<dbReference type="EC" id="3.5.4.19" evidence="16"/>
<dbReference type="Gene3D" id="3.20.20.70">
    <property type="entry name" value="Aldolase class I"/>
    <property type="match status" value="1"/>
</dbReference>
<dbReference type="InterPro" id="IPR023019">
    <property type="entry name" value="His_synth_HisIE"/>
</dbReference>
<dbReference type="InterPro" id="IPR008179">
    <property type="entry name" value="HisE"/>
</dbReference>
<dbReference type="GO" id="GO:0000105">
    <property type="term" value="P:L-histidine biosynthetic process"/>
    <property type="evidence" value="ECO:0007669"/>
    <property type="project" value="UniProtKB-UniRule"/>
</dbReference>
<evidence type="ECO:0000256" key="8">
    <source>
        <dbReference type="ARBA" id="ARBA00009667"/>
    </source>
</evidence>
<dbReference type="InterPro" id="IPR002496">
    <property type="entry name" value="PRib_AMP_CycHydrolase_dom"/>
</dbReference>
<evidence type="ECO:0000256" key="3">
    <source>
        <dbReference type="ARBA" id="ARBA00004496"/>
    </source>
</evidence>
<dbReference type="PANTHER" id="PTHR42945:SF1">
    <property type="entry name" value="HISTIDINE BIOSYNTHESIS BIFUNCTIONAL PROTEIN HIS7"/>
    <property type="match status" value="1"/>
</dbReference>
<sequence length="426" mass="48070">MEHKNIVATIYIKDGMAVKSPTELDVKKDVLELASVYDDSGIDKIICYDLSTDDEEHEKNILAIREINRNVQVKTAGGGNIKRLEDVKKLLYAGCVEVILNGSKPETIDLIKEASARFGSQKMLVSLSTVDFLFKTKDFLPSNIHELLIMNTSLLEGLENITEIPYIAQVDEYDLDKVLKVLKSDQIRGISGQFINDTNFNIMQMKSELSDSGIKMDNFEPKLAWSDLKPDSNGLVPTVIQDFQTGEVLMLAYMNEESFNTTIRTGKMTYYSRSRQSLWVKGETSGHFQFVKSLTADCDFDTILAKVSQVGVACHTGAPSCFFNEIVKKEYIERNPLKVFEDVYAVIADRQKNPKEGSYTNYLFDKGLDKILKKVGEEATEIVIAAKNPDSEETKYEISDFLYHMMVLMVAKGVTWEDITSELAQR</sequence>